<feature type="compositionally biased region" description="Basic and acidic residues" evidence="2">
    <location>
        <begin position="319"/>
        <end position="332"/>
    </location>
</feature>
<evidence type="ECO:0000313" key="3">
    <source>
        <dbReference type="EMBL" id="CAJ1940338.1"/>
    </source>
</evidence>
<evidence type="ECO:0000256" key="2">
    <source>
        <dbReference type="SAM" id="MobiDB-lite"/>
    </source>
</evidence>
<sequence length="435" mass="47577">MECRAPLTSAVLPPQMPLLVDPPGTGSRQYPSTPPRPTSLPRASLGGGSASRRYQESRGHSRSPYQPQKPLQPVQRVDLPIPRNHVLMCLIEAVHAESREDEGYQSGDDDELVLRGIKVMGSSSGTYIVREPAGLKVYPSNSPIYPSGPEENSVMTLQHGQMVQILLFENRIATVARGGGYILVDNSSQLVKIAEVTDPACKYQATNKVLLTQIDELEAKVQSLRKHQRDVARKLDVLLEDTANSSPFGPVPEVLPVYEMEEEDGGVGDDRRDDSGGSLARKTAYADPNDSTLTESHSFDHPRSALHPKIGGTSSFGEESAREPKTKEITPRRRDRSKSQDQATWSSFWPSIFGSSGSPSSIRPHMEPQNSDAPIGIGQMITNHVAPPSPSRNHHSRVDFSGLSGHSGLGKTSKSKNQGRRNVRMLSHHSGARFY</sequence>
<dbReference type="AlphaFoldDB" id="A0AAD2FHW8"/>
<feature type="region of interest" description="Disordered" evidence="2">
    <location>
        <begin position="1"/>
        <end position="74"/>
    </location>
</feature>
<organism evidence="3 4">
    <name type="scientific">Cylindrotheca closterium</name>
    <dbReference type="NCBI Taxonomy" id="2856"/>
    <lineage>
        <taxon>Eukaryota</taxon>
        <taxon>Sar</taxon>
        <taxon>Stramenopiles</taxon>
        <taxon>Ochrophyta</taxon>
        <taxon>Bacillariophyta</taxon>
        <taxon>Bacillariophyceae</taxon>
        <taxon>Bacillariophycidae</taxon>
        <taxon>Bacillariales</taxon>
        <taxon>Bacillariaceae</taxon>
        <taxon>Cylindrotheca</taxon>
    </lineage>
</organism>
<feature type="coiled-coil region" evidence="1">
    <location>
        <begin position="207"/>
        <end position="234"/>
    </location>
</feature>
<keyword evidence="1" id="KW-0175">Coiled coil</keyword>
<evidence type="ECO:0000313" key="4">
    <source>
        <dbReference type="Proteomes" id="UP001295423"/>
    </source>
</evidence>
<keyword evidence="4" id="KW-1185">Reference proteome</keyword>
<evidence type="ECO:0000256" key="1">
    <source>
        <dbReference type="SAM" id="Coils"/>
    </source>
</evidence>
<comment type="caution">
    <text evidence="3">The sequence shown here is derived from an EMBL/GenBank/DDBJ whole genome shotgun (WGS) entry which is preliminary data.</text>
</comment>
<dbReference type="EMBL" id="CAKOGP040000890">
    <property type="protein sequence ID" value="CAJ1940338.1"/>
    <property type="molecule type" value="Genomic_DNA"/>
</dbReference>
<accession>A0AAD2FHW8</accession>
<proteinExistence type="predicted"/>
<feature type="region of interest" description="Disordered" evidence="2">
    <location>
        <begin position="262"/>
        <end position="435"/>
    </location>
</feature>
<reference evidence="3" key="1">
    <citation type="submission" date="2023-08" db="EMBL/GenBank/DDBJ databases">
        <authorList>
            <person name="Audoor S."/>
            <person name="Bilcke G."/>
        </authorList>
    </citation>
    <scope>NUCLEOTIDE SEQUENCE</scope>
</reference>
<feature type="compositionally biased region" description="Basic residues" evidence="2">
    <location>
        <begin position="413"/>
        <end position="435"/>
    </location>
</feature>
<name>A0AAD2FHW8_9STRA</name>
<dbReference type="Proteomes" id="UP001295423">
    <property type="component" value="Unassembled WGS sequence"/>
</dbReference>
<gene>
    <name evidence="3" type="ORF">CYCCA115_LOCUS6992</name>
</gene>
<feature type="compositionally biased region" description="Low complexity" evidence="2">
    <location>
        <begin position="345"/>
        <end position="362"/>
    </location>
</feature>
<protein>
    <submittedName>
        <fullName evidence="3">Uncharacterized protein</fullName>
    </submittedName>
</protein>